<proteinExistence type="predicted"/>
<evidence type="ECO:0000313" key="3">
    <source>
        <dbReference type="EMBL" id="ESL09687.1"/>
    </source>
</evidence>
<dbReference type="AlphaFoldDB" id="A0A061J8T9"/>
<reference evidence="3 4" key="1">
    <citation type="submission" date="2013-07" db="EMBL/GenBank/DDBJ databases">
        <authorList>
            <person name="Stoco P.H."/>
            <person name="Wagner G."/>
            <person name="Gerber A."/>
            <person name="Zaha A."/>
            <person name="Thompson C."/>
            <person name="Bartholomeu D.C."/>
            <person name="Luckemeyer D.D."/>
            <person name="Bahia D."/>
            <person name="Loreto E."/>
            <person name="Prestes E.B."/>
            <person name="Lima F.M."/>
            <person name="Rodrigues-Luiz G."/>
            <person name="Vallejo G.A."/>
            <person name="Filho J.F."/>
            <person name="Monteiro K.M."/>
            <person name="Tyler K.M."/>
            <person name="de Almeida L.G."/>
            <person name="Ortiz M.F."/>
            <person name="Siervo M.A."/>
            <person name="de Moraes M.H."/>
            <person name="Cunha O.L."/>
            <person name="Mendonca-Neto R."/>
            <person name="Silva R."/>
            <person name="Teixeira S.M."/>
            <person name="Murta S.M."/>
            <person name="Sincero T.C."/>
            <person name="Mendes T.A."/>
            <person name="Urmenyi T.P."/>
            <person name="Silva V.G."/>
            <person name="da Rocha W.D."/>
            <person name="Andersson B."/>
            <person name="Romanha A.J."/>
            <person name="Steindel M."/>
            <person name="de Vasconcelos A.T."/>
            <person name="Grisard E.C."/>
        </authorList>
    </citation>
    <scope>NUCLEOTIDE SEQUENCE [LARGE SCALE GENOMIC DNA]</scope>
    <source>
        <strain evidence="3 4">SC58</strain>
    </source>
</reference>
<dbReference type="OrthoDB" id="243945at2759"/>
<evidence type="ECO:0000256" key="2">
    <source>
        <dbReference type="SAM" id="MobiDB-lite"/>
    </source>
</evidence>
<protein>
    <submittedName>
        <fullName evidence="3">Uncharacterized protein</fullName>
    </submittedName>
</protein>
<gene>
    <name evidence="3" type="ORF">TRSC58_02589</name>
</gene>
<dbReference type="EMBL" id="AUPL01002589">
    <property type="protein sequence ID" value="ESL09687.1"/>
    <property type="molecule type" value="Genomic_DNA"/>
</dbReference>
<feature type="compositionally biased region" description="Basic and acidic residues" evidence="2">
    <location>
        <begin position="147"/>
        <end position="161"/>
    </location>
</feature>
<feature type="coiled-coil region" evidence="1">
    <location>
        <begin position="646"/>
        <end position="673"/>
    </location>
</feature>
<organism evidence="3 4">
    <name type="scientific">Trypanosoma rangeli SC58</name>
    <dbReference type="NCBI Taxonomy" id="429131"/>
    <lineage>
        <taxon>Eukaryota</taxon>
        <taxon>Discoba</taxon>
        <taxon>Euglenozoa</taxon>
        <taxon>Kinetoplastea</taxon>
        <taxon>Metakinetoplastina</taxon>
        <taxon>Trypanosomatida</taxon>
        <taxon>Trypanosomatidae</taxon>
        <taxon>Trypanosoma</taxon>
        <taxon>Herpetosoma</taxon>
    </lineage>
</organism>
<comment type="caution">
    <text evidence="3">The sequence shown here is derived from an EMBL/GenBank/DDBJ whole genome shotgun (WGS) entry which is preliminary data.</text>
</comment>
<feature type="region of interest" description="Disordered" evidence="2">
    <location>
        <begin position="147"/>
        <end position="166"/>
    </location>
</feature>
<evidence type="ECO:0000313" key="4">
    <source>
        <dbReference type="Proteomes" id="UP000031737"/>
    </source>
</evidence>
<sequence>MRLYLEGHFFFCSCCPSLTFDAVMQMKPGVIALGPVFLGLLRVAQTTAYALQPYFATRLDVYSVSTGSGSCWVPCALLISQSGELYLFSAADGRVINAALLGPVAGMMDTGKARVDVVTQHMPGPGSDMQSLYVRCRQPLQLVNLHEKDKRRDSTTRRSEAVAEGEATPSTVFPPFSYLMRFHCGNVPVVLQLLRIIAAFADPKKGELFIYQAQVPLEEELDISIFVDPLATTPRQKKEARHQDKMHRWISVLRNAYPLKALLSSSKAKGVVYMRDVAKAAKKRLLDAGVRIEVPPPLGSTAPLIPYFMTEFNEANQLLGHTAVEAPLGRSIATGRQGMTCSLEATCGSTTDAALSTISQFYETVMDKIPHFTLSSSEDVLQMYGLPAFEAQFAVLLAQRYVQDLVERCVGRLLEIFSDAPNLPRHRILASGAVREELRWKFGVTYRELCRATRARIDAVPVRQLLCDEERATVQRLHEMAIQELLVEAADRRQKMIGEEADVFFGTKHELMSASTGQPLPPLCAEETAEWRNEVVEAAEALQALEFEVRRIRDSVNSDIDDGSEEEEEEQEYVGNLVGSVAALSSREGRNRSGARFASVKEEEAFLLRRIQREQETLSSLQLKRSSGDQGVSGLLEDDVELKSMRSEYNALILKQQQEIDELKQKLQRSAATLGISAPWLEDQHRRLRLTQEVLSSTYIG</sequence>
<keyword evidence="1" id="KW-0175">Coiled coil</keyword>
<keyword evidence="4" id="KW-1185">Reference proteome</keyword>
<evidence type="ECO:0000256" key="1">
    <source>
        <dbReference type="SAM" id="Coils"/>
    </source>
</evidence>
<dbReference type="Proteomes" id="UP000031737">
    <property type="component" value="Unassembled WGS sequence"/>
</dbReference>
<dbReference type="VEuPathDB" id="TriTrypDB:TRSC58_02589"/>
<accession>A0A061J8T9</accession>
<name>A0A061J8T9_TRYRA</name>